<protein>
    <submittedName>
        <fullName evidence="2">Uncharacterized protein</fullName>
    </submittedName>
</protein>
<keyword evidence="1" id="KW-0472">Membrane</keyword>
<dbReference type="RefSeq" id="WP_153437773.1">
    <property type="nucleotide sequence ID" value="NZ_WIWF01000007.1"/>
</dbReference>
<reference evidence="2 3" key="1">
    <citation type="submission" date="2019-10" db="EMBL/GenBank/DDBJ databases">
        <title>Evaluation of single-gene subtyping targets for Pseudomonas.</title>
        <authorList>
            <person name="Reichler S.J."/>
            <person name="Orsi R.H."/>
            <person name="Wiedmann M."/>
            <person name="Martin N.H."/>
            <person name="Murphy S.I."/>
        </authorList>
    </citation>
    <scope>NUCLEOTIDE SEQUENCE [LARGE SCALE GENOMIC DNA]</scope>
    <source>
        <strain evidence="2 3">FSL R10-2932</strain>
    </source>
</reference>
<keyword evidence="1" id="KW-1133">Transmembrane helix</keyword>
<dbReference type="AlphaFoldDB" id="A0A7X2BSE7"/>
<feature type="transmembrane region" description="Helical" evidence="1">
    <location>
        <begin position="24"/>
        <end position="42"/>
    </location>
</feature>
<name>A0A7X2BSE7_9PSED</name>
<comment type="caution">
    <text evidence="2">The sequence shown here is derived from an EMBL/GenBank/DDBJ whole genome shotgun (WGS) entry which is preliminary data.</text>
</comment>
<dbReference type="EMBL" id="WIWF01000007">
    <property type="protein sequence ID" value="MQT73329.1"/>
    <property type="molecule type" value="Genomic_DNA"/>
</dbReference>
<sequence length="50" mass="5577">MPLKILLMIVASGAANWLFYEQPLLTRMAVGIVAAVIVAFAFDRWLLGRE</sequence>
<proteinExistence type="predicted"/>
<gene>
    <name evidence="2" type="ORF">GHO37_03295</name>
</gene>
<dbReference type="Proteomes" id="UP000447574">
    <property type="component" value="Unassembled WGS sequence"/>
</dbReference>
<accession>A0A7X2BSE7</accession>
<evidence type="ECO:0000256" key="1">
    <source>
        <dbReference type="SAM" id="Phobius"/>
    </source>
</evidence>
<evidence type="ECO:0000313" key="2">
    <source>
        <dbReference type="EMBL" id="MQT73329.1"/>
    </source>
</evidence>
<keyword evidence="1" id="KW-0812">Transmembrane</keyword>
<organism evidence="2 3">
    <name type="scientific">Pseudomonas helleri</name>
    <dbReference type="NCBI Taxonomy" id="1608996"/>
    <lineage>
        <taxon>Bacteria</taxon>
        <taxon>Pseudomonadati</taxon>
        <taxon>Pseudomonadota</taxon>
        <taxon>Gammaproteobacteria</taxon>
        <taxon>Pseudomonadales</taxon>
        <taxon>Pseudomonadaceae</taxon>
        <taxon>Pseudomonas</taxon>
    </lineage>
</organism>
<evidence type="ECO:0000313" key="3">
    <source>
        <dbReference type="Proteomes" id="UP000447574"/>
    </source>
</evidence>